<name>A0A4Q0IBK4_9FIRM</name>
<dbReference type="Pfam" id="PF03551">
    <property type="entry name" value="PadR"/>
    <property type="match status" value="1"/>
</dbReference>
<dbReference type="Gene3D" id="1.10.10.10">
    <property type="entry name" value="Winged helix-like DNA-binding domain superfamily/Winged helix DNA-binding domain"/>
    <property type="match status" value="1"/>
</dbReference>
<dbReference type="InterPro" id="IPR036390">
    <property type="entry name" value="WH_DNA-bd_sf"/>
</dbReference>
<dbReference type="InterPro" id="IPR036388">
    <property type="entry name" value="WH-like_DNA-bd_sf"/>
</dbReference>
<dbReference type="AlphaFoldDB" id="A0A4Q0IBK4"/>
<sequence length="116" mass="13039">MAADKTLLSGSTTMLILKLLEDKDMYGYQMIEELSKKSNDTFNLKAGTLYPLLHSLEQQGMVISYDDNVDSARIRKYYSITKKGRGLLADKKAEWQTYFTAVNRVLKGGANLAASY</sequence>
<evidence type="ECO:0000313" key="3">
    <source>
        <dbReference type="Proteomes" id="UP000289166"/>
    </source>
</evidence>
<organism evidence="2 3">
    <name type="scientific">Acetivibrio mesophilus</name>
    <dbReference type="NCBI Taxonomy" id="2487273"/>
    <lineage>
        <taxon>Bacteria</taxon>
        <taxon>Bacillati</taxon>
        <taxon>Bacillota</taxon>
        <taxon>Clostridia</taxon>
        <taxon>Eubacteriales</taxon>
        <taxon>Oscillospiraceae</taxon>
        <taxon>Acetivibrio</taxon>
    </lineage>
</organism>
<keyword evidence="3" id="KW-1185">Reference proteome</keyword>
<proteinExistence type="predicted"/>
<protein>
    <submittedName>
        <fullName evidence="2">PadR family transcriptional regulator</fullName>
    </submittedName>
</protein>
<dbReference type="SUPFAM" id="SSF46785">
    <property type="entry name" value="Winged helix' DNA-binding domain"/>
    <property type="match status" value="1"/>
</dbReference>
<feature type="domain" description="Transcription regulator PadR N-terminal" evidence="1">
    <location>
        <begin position="16"/>
        <end position="89"/>
    </location>
</feature>
<evidence type="ECO:0000259" key="1">
    <source>
        <dbReference type="Pfam" id="PF03551"/>
    </source>
</evidence>
<gene>
    <name evidence="2" type="ORF">EFD62_00665</name>
</gene>
<accession>A0A4Q0IBK4</accession>
<dbReference type="RefSeq" id="WP_128705580.1">
    <property type="nucleotide sequence ID" value="NZ_RLII01000001.1"/>
</dbReference>
<dbReference type="Proteomes" id="UP000289166">
    <property type="component" value="Unassembled WGS sequence"/>
</dbReference>
<dbReference type="OrthoDB" id="9808017at2"/>
<dbReference type="PANTHER" id="PTHR43252">
    <property type="entry name" value="TRANSCRIPTIONAL REGULATOR YQJI"/>
    <property type="match status" value="1"/>
</dbReference>
<comment type="caution">
    <text evidence="2">The sequence shown here is derived from an EMBL/GenBank/DDBJ whole genome shotgun (WGS) entry which is preliminary data.</text>
</comment>
<dbReference type="InterPro" id="IPR005149">
    <property type="entry name" value="Tscrpt_reg_PadR_N"/>
</dbReference>
<evidence type="ECO:0000313" key="2">
    <source>
        <dbReference type="EMBL" id="RXE60482.1"/>
    </source>
</evidence>
<dbReference type="EMBL" id="RLII01000001">
    <property type="protein sequence ID" value="RXE60482.1"/>
    <property type="molecule type" value="Genomic_DNA"/>
</dbReference>
<dbReference type="PANTHER" id="PTHR43252:SF7">
    <property type="entry name" value="TRANSCRIPTIONAL REGULATOR YQJI"/>
    <property type="match status" value="1"/>
</dbReference>
<reference evidence="3" key="1">
    <citation type="submission" date="2018-11" db="EMBL/GenBank/DDBJ databases">
        <title>Genome sequencing of a novel mesophilic and cellulolytic organism within the genus Hungateiclostridium.</title>
        <authorList>
            <person name="Rettenmaier R."/>
            <person name="Liebl W."/>
            <person name="Zverlov V."/>
        </authorList>
    </citation>
    <scope>NUCLEOTIDE SEQUENCE [LARGE SCALE GENOMIC DNA]</scope>
    <source>
        <strain evidence="3">N2K1</strain>
    </source>
</reference>